<keyword evidence="6 11" id="KW-1133">Transmembrane helix</keyword>
<comment type="subcellular location">
    <subcellularLocation>
        <location evidence="1">Endoplasmic reticulum membrane</location>
        <topology evidence="1">Multi-pass membrane protein</topology>
    </subcellularLocation>
</comment>
<proteinExistence type="inferred from homology"/>
<feature type="transmembrane region" description="Helical" evidence="11">
    <location>
        <begin position="130"/>
        <end position="150"/>
    </location>
</feature>
<dbReference type="Gene3D" id="1.10.287.660">
    <property type="entry name" value="Helix hairpin bin"/>
    <property type="match status" value="1"/>
</dbReference>
<evidence type="ECO:0000256" key="11">
    <source>
        <dbReference type="SAM" id="Phobius"/>
    </source>
</evidence>
<dbReference type="GO" id="GO:0043529">
    <property type="term" value="C:GET complex"/>
    <property type="evidence" value="ECO:0007669"/>
    <property type="project" value="TreeGrafter"/>
</dbReference>
<dbReference type="Proteomes" id="UP000076858">
    <property type="component" value="Unassembled WGS sequence"/>
</dbReference>
<evidence type="ECO:0000256" key="6">
    <source>
        <dbReference type="ARBA" id="ARBA00022989"/>
    </source>
</evidence>
<organism evidence="12 13">
    <name type="scientific">Daphnia magna</name>
    <dbReference type="NCBI Taxonomy" id="35525"/>
    <lineage>
        <taxon>Eukaryota</taxon>
        <taxon>Metazoa</taxon>
        <taxon>Ecdysozoa</taxon>
        <taxon>Arthropoda</taxon>
        <taxon>Crustacea</taxon>
        <taxon>Branchiopoda</taxon>
        <taxon>Diplostraca</taxon>
        <taxon>Cladocera</taxon>
        <taxon>Anomopoda</taxon>
        <taxon>Daphniidae</taxon>
        <taxon>Daphnia</taxon>
    </lineage>
</organism>
<dbReference type="AlphaFoldDB" id="A0A162RKQ0"/>
<dbReference type="GO" id="GO:0043495">
    <property type="term" value="F:protein-membrane adaptor activity"/>
    <property type="evidence" value="ECO:0007669"/>
    <property type="project" value="TreeGrafter"/>
</dbReference>
<dbReference type="EMBL" id="LRGB01000146">
    <property type="protein sequence ID" value="KZS20594.1"/>
    <property type="molecule type" value="Genomic_DNA"/>
</dbReference>
<keyword evidence="7 11" id="KW-0472">Membrane</keyword>
<sequence>MFTFWMVALFMLIGSLLPNIVKWSTDFIFKVTDEEKRIREEFKELRKELAGISAVDEFARYARTQRKMNKLDEQIQALGQSRMDDRESIKWKFTKTIQIINGAVLVYLAVTQRYEPVLTGLSDWFWPLNIVLSYPTGIEGALSIVFWLFICNNACRALIK</sequence>
<keyword evidence="10" id="KW-0175">Coiled coil</keyword>
<evidence type="ECO:0000256" key="9">
    <source>
        <dbReference type="ARBA" id="ARBA00033006"/>
    </source>
</evidence>
<dbReference type="GO" id="GO:0071816">
    <property type="term" value="P:tail-anchored membrane protein insertion into ER membrane"/>
    <property type="evidence" value="ECO:0007669"/>
    <property type="project" value="InterPro"/>
</dbReference>
<evidence type="ECO:0000256" key="4">
    <source>
        <dbReference type="ARBA" id="ARBA00022692"/>
    </source>
</evidence>
<dbReference type="Pfam" id="PF04420">
    <property type="entry name" value="CHD5"/>
    <property type="match status" value="1"/>
</dbReference>
<comment type="caution">
    <text evidence="12">The sequence shown here is derived from an EMBL/GenBank/DDBJ whole genome shotgun (WGS) entry which is preliminary data.</text>
</comment>
<evidence type="ECO:0000256" key="2">
    <source>
        <dbReference type="ARBA" id="ARBA00010799"/>
    </source>
</evidence>
<dbReference type="PANTHER" id="PTHR42650:SF1">
    <property type="entry name" value="GUIDED ENTRY OF TAIL-ANCHORED PROTEINS FACTOR 1"/>
    <property type="match status" value="1"/>
</dbReference>
<evidence type="ECO:0000256" key="7">
    <source>
        <dbReference type="ARBA" id="ARBA00023136"/>
    </source>
</evidence>
<protein>
    <recommendedName>
        <fullName evidence="3">Guided entry of tail-anchored proteins factor 1</fullName>
    </recommendedName>
    <alternativeName>
        <fullName evidence="8">Tail-anchored protein insertion receptor WRB</fullName>
    </alternativeName>
    <alternativeName>
        <fullName evidence="9">Tryptophan-rich basic protein</fullName>
    </alternativeName>
</protein>
<evidence type="ECO:0000256" key="10">
    <source>
        <dbReference type="SAM" id="Coils"/>
    </source>
</evidence>
<dbReference type="GO" id="GO:0005789">
    <property type="term" value="C:endoplasmic reticulum membrane"/>
    <property type="evidence" value="ECO:0007669"/>
    <property type="project" value="UniProtKB-SubCell"/>
</dbReference>
<feature type="transmembrane region" description="Helical" evidence="11">
    <location>
        <begin position="93"/>
        <end position="110"/>
    </location>
</feature>
<dbReference type="STRING" id="35525.A0A162RKQ0"/>
<name>A0A162RKQ0_9CRUS</name>
<evidence type="ECO:0000256" key="3">
    <source>
        <dbReference type="ARBA" id="ARBA00017951"/>
    </source>
</evidence>
<evidence type="ECO:0000313" key="13">
    <source>
        <dbReference type="Proteomes" id="UP000076858"/>
    </source>
</evidence>
<evidence type="ECO:0000313" key="12">
    <source>
        <dbReference type="EMBL" id="KZS20594.1"/>
    </source>
</evidence>
<dbReference type="OrthoDB" id="69461at2759"/>
<gene>
    <name evidence="12" type="ORF">APZ42_012674</name>
</gene>
<evidence type="ECO:0000256" key="5">
    <source>
        <dbReference type="ARBA" id="ARBA00022824"/>
    </source>
</evidence>
<keyword evidence="5" id="KW-0256">Endoplasmic reticulum</keyword>
<evidence type="ECO:0000256" key="8">
    <source>
        <dbReference type="ARBA" id="ARBA00032437"/>
    </source>
</evidence>
<dbReference type="PANTHER" id="PTHR42650">
    <property type="entry name" value="TAIL-ANCHORED PROTEIN INSERTION RECEPTOR WRB"/>
    <property type="match status" value="1"/>
</dbReference>
<evidence type="ECO:0000256" key="1">
    <source>
        <dbReference type="ARBA" id="ARBA00004477"/>
    </source>
</evidence>
<feature type="transmembrane region" description="Helical" evidence="11">
    <location>
        <begin position="6"/>
        <end position="29"/>
    </location>
</feature>
<reference evidence="12 13" key="1">
    <citation type="submission" date="2016-03" db="EMBL/GenBank/DDBJ databases">
        <title>EvidentialGene: Evidence-directed Construction of Genes on Genomes.</title>
        <authorList>
            <person name="Gilbert D.G."/>
            <person name="Choi J.-H."/>
            <person name="Mockaitis K."/>
            <person name="Colbourne J."/>
            <person name="Pfrender M."/>
        </authorList>
    </citation>
    <scope>NUCLEOTIDE SEQUENCE [LARGE SCALE GENOMIC DNA]</scope>
    <source>
        <strain evidence="12 13">Xinb3</strain>
        <tissue evidence="12">Complete organism</tissue>
    </source>
</reference>
<keyword evidence="13" id="KW-1185">Reference proteome</keyword>
<keyword evidence="4 11" id="KW-0812">Transmembrane</keyword>
<feature type="coiled-coil region" evidence="10">
    <location>
        <begin position="28"/>
        <end position="81"/>
    </location>
</feature>
<dbReference type="InterPro" id="IPR028945">
    <property type="entry name" value="Get1"/>
</dbReference>
<accession>A0A162RKQ0</accession>
<dbReference type="InterPro" id="IPR029012">
    <property type="entry name" value="Helix_hairpin_bin_sf"/>
</dbReference>
<comment type="similarity">
    <text evidence="2">Belongs to the WRB/GET1 family.</text>
</comment>